<dbReference type="EC" id="3.2.1.-" evidence="13"/>
<dbReference type="InterPro" id="IPR036026">
    <property type="entry name" value="Seven-hairpin_glycosidases"/>
</dbReference>
<name>A0A6A6QT26_9PEZI</name>
<evidence type="ECO:0000313" key="16">
    <source>
        <dbReference type="Proteomes" id="UP000799750"/>
    </source>
</evidence>
<dbReference type="InterPro" id="IPR001382">
    <property type="entry name" value="Glyco_hydro_47"/>
</dbReference>
<dbReference type="PANTHER" id="PTHR11742">
    <property type="entry name" value="MANNOSYL-OLIGOSACCHARIDE ALPHA-1,2-MANNOSIDASE-RELATED"/>
    <property type="match status" value="1"/>
</dbReference>
<evidence type="ECO:0000256" key="8">
    <source>
        <dbReference type="ARBA" id="ARBA00047669"/>
    </source>
</evidence>
<keyword evidence="13" id="KW-0326">Glycosidase</keyword>
<keyword evidence="14" id="KW-0812">Transmembrane</keyword>
<proteinExistence type="inferred from homology"/>
<evidence type="ECO:0000256" key="11">
    <source>
        <dbReference type="PIRSR" id="PIRSR601382-2"/>
    </source>
</evidence>
<feature type="active site" evidence="10">
    <location>
        <position position="278"/>
    </location>
</feature>
<dbReference type="UniPathway" id="UPA00378"/>
<sequence>MARSERNRKRGASRLRAKTARRPICASWFARRTPFVAAAITFGASLVFWLHNQTIPSSLKWRWSPTPLEEWEDRRQQVKDAFVTGWDAYSKYAWGWIIVDSLDTMMIMNLTSQLAHARLWLHRKLDYDQDQDLNTFETTIRMLGGLLSAHYLSTLLPGVSSRRDHIYLSKAVDLADRLLSAYDSPSGIPYASIHLASRRGIRSHANGGASSTAEATTLQLEMKYLSNITGNDIYWRKAEKVMQAVDGIGIPDGLVPIFVEPHSGTFTTREIRLGSRGDSYYEYLIKQYLQTAETIYLDMWEEALAGIQEHLIIPTKHAKLNVVAELPNGIGGALSPKMDHLVCFLPGSIALGATDGLTEAEARRLPSWTSAKAQQMELARELTKTCWGMYKVTETGIAPEIVWFRADDATLQSRSNKPPSLARSSDSETLWKKDYDIKPLDAHNLQRPETVESLFVMWRITKDPIYREWGWEIFKAFQEHSIVGLGEGYSSLNNVNAIPSPRRDNMESFWLAETLKYLYLLFSPDDVLPLTEVVFNTEAHVLPRISLGKFRTGWERKCEKRS</sequence>
<evidence type="ECO:0000256" key="4">
    <source>
        <dbReference type="ARBA" id="ARBA00022723"/>
    </source>
</evidence>
<keyword evidence="7 12" id="KW-1015">Disulfide bond</keyword>
<keyword evidence="4 11" id="KW-0479">Metal-binding</keyword>
<feature type="active site" evidence="10">
    <location>
        <position position="449"/>
    </location>
</feature>
<evidence type="ECO:0000256" key="9">
    <source>
        <dbReference type="ARBA" id="ARBA00048605"/>
    </source>
</evidence>
<dbReference type="Pfam" id="PF01532">
    <property type="entry name" value="Glyco_hydro_47"/>
    <property type="match status" value="1"/>
</dbReference>
<comment type="similarity">
    <text evidence="3 13">Belongs to the glycosyl hydrolase 47 family.</text>
</comment>
<keyword evidence="14" id="KW-0472">Membrane</keyword>
<dbReference type="EMBL" id="MU004189">
    <property type="protein sequence ID" value="KAF2495264.1"/>
    <property type="molecule type" value="Genomic_DNA"/>
</dbReference>
<evidence type="ECO:0000256" key="6">
    <source>
        <dbReference type="ARBA" id="ARBA00022837"/>
    </source>
</evidence>
<gene>
    <name evidence="15" type="ORF">BU16DRAFT_550117</name>
</gene>
<evidence type="ECO:0000256" key="2">
    <source>
        <dbReference type="ARBA" id="ARBA00004922"/>
    </source>
</evidence>
<dbReference type="PRINTS" id="PR00747">
    <property type="entry name" value="GLYHDRLASE47"/>
</dbReference>
<evidence type="ECO:0000256" key="14">
    <source>
        <dbReference type="SAM" id="Phobius"/>
    </source>
</evidence>
<keyword evidence="6 11" id="KW-0106">Calcium</keyword>
<feature type="transmembrane region" description="Helical" evidence="14">
    <location>
        <begin position="29"/>
        <end position="50"/>
    </location>
</feature>
<evidence type="ECO:0000256" key="7">
    <source>
        <dbReference type="ARBA" id="ARBA00023157"/>
    </source>
</evidence>
<dbReference type="AlphaFoldDB" id="A0A6A6QT26"/>
<feature type="active site" description="Proton donor" evidence="10">
    <location>
        <position position="137"/>
    </location>
</feature>
<dbReference type="GO" id="GO:0016020">
    <property type="term" value="C:membrane"/>
    <property type="evidence" value="ECO:0007669"/>
    <property type="project" value="InterPro"/>
</dbReference>
<dbReference type="GO" id="GO:0005783">
    <property type="term" value="C:endoplasmic reticulum"/>
    <property type="evidence" value="ECO:0007669"/>
    <property type="project" value="TreeGrafter"/>
</dbReference>
<reference evidence="15" key="1">
    <citation type="journal article" date="2020" name="Stud. Mycol.">
        <title>101 Dothideomycetes genomes: a test case for predicting lifestyles and emergence of pathogens.</title>
        <authorList>
            <person name="Haridas S."/>
            <person name="Albert R."/>
            <person name="Binder M."/>
            <person name="Bloem J."/>
            <person name="Labutti K."/>
            <person name="Salamov A."/>
            <person name="Andreopoulos B."/>
            <person name="Baker S."/>
            <person name="Barry K."/>
            <person name="Bills G."/>
            <person name="Bluhm B."/>
            <person name="Cannon C."/>
            <person name="Castanera R."/>
            <person name="Culley D."/>
            <person name="Daum C."/>
            <person name="Ezra D."/>
            <person name="Gonzalez J."/>
            <person name="Henrissat B."/>
            <person name="Kuo A."/>
            <person name="Liang C."/>
            <person name="Lipzen A."/>
            <person name="Lutzoni F."/>
            <person name="Magnuson J."/>
            <person name="Mondo S."/>
            <person name="Nolan M."/>
            <person name="Ohm R."/>
            <person name="Pangilinan J."/>
            <person name="Park H.-J."/>
            <person name="Ramirez L."/>
            <person name="Alfaro M."/>
            <person name="Sun H."/>
            <person name="Tritt A."/>
            <person name="Yoshinaga Y."/>
            <person name="Zwiers L.-H."/>
            <person name="Turgeon B."/>
            <person name="Goodwin S."/>
            <person name="Spatafora J."/>
            <person name="Crous P."/>
            <person name="Grigoriev I."/>
        </authorList>
    </citation>
    <scope>NUCLEOTIDE SEQUENCE</scope>
    <source>
        <strain evidence="15">CBS 269.34</strain>
    </source>
</reference>
<comment type="cofactor">
    <cofactor evidence="1 11">
        <name>Ca(2+)</name>
        <dbReference type="ChEBI" id="CHEBI:29108"/>
    </cofactor>
</comment>
<feature type="binding site" evidence="11">
    <location>
        <position position="537"/>
    </location>
    <ligand>
        <name>Ca(2+)</name>
        <dbReference type="ChEBI" id="CHEBI:29108"/>
    </ligand>
</feature>
<feature type="active site" description="Proton donor" evidence="10">
    <location>
        <position position="400"/>
    </location>
</feature>
<accession>A0A6A6QT26</accession>
<evidence type="ECO:0000313" key="15">
    <source>
        <dbReference type="EMBL" id="KAF2495264.1"/>
    </source>
</evidence>
<dbReference type="InterPro" id="IPR050749">
    <property type="entry name" value="Glycosyl_Hydrolase_47"/>
</dbReference>
<comment type="catalytic activity">
    <reaction evidence="9">
        <text>N(4)-(alpha-D-Man-(1-&gt;2)-alpha-D-Man-(1-&gt;2)-alpha-D-Man-(1-&gt;3)-[alpha-D-Man-(1-&gt;2)-alpha-D-Man-(1-&gt;3)-[alpha-D-Man-(1-&gt;2)-alpha-D-Man-(1-&gt;6)]-alpha-D-Man-(1-&gt;6)]-beta-D-Man-(1-&gt;4)-beta-D-GlcNAc-(1-&gt;4)-beta-D-GlcNAc)-L-asparaginyl-[protein] (N-glucan mannose isomer 9A1,2,3B1,2,3) + 4 H2O = N(4)-(alpha-D-Man-(1-&gt;3)-[alpha-D-Man-(1-&gt;3)-[alpha-D-Man-(1-&gt;6)]-alpha-D-Man-(1-&gt;6)]-beta-D-Man-(1-&gt;4)-beta-D-GlcNAc-(1-&gt;4)-beta-D-GlcNAc)-L-asparaginyl-[protein] (N-glucan mannose isomer 5A1,2) + 4 beta-D-mannose</text>
        <dbReference type="Rhea" id="RHEA:56008"/>
        <dbReference type="Rhea" id="RHEA-COMP:14356"/>
        <dbReference type="Rhea" id="RHEA-COMP:14367"/>
        <dbReference type="ChEBI" id="CHEBI:15377"/>
        <dbReference type="ChEBI" id="CHEBI:28563"/>
        <dbReference type="ChEBI" id="CHEBI:59087"/>
        <dbReference type="ChEBI" id="CHEBI:139493"/>
        <dbReference type="EC" id="3.2.1.113"/>
    </reaction>
</comment>
<dbReference type="OrthoDB" id="8118055at2759"/>
<dbReference type="Proteomes" id="UP000799750">
    <property type="component" value="Unassembled WGS sequence"/>
</dbReference>
<feature type="disulfide bond" evidence="12">
    <location>
        <begin position="343"/>
        <end position="386"/>
    </location>
</feature>
<dbReference type="Gene3D" id="1.50.10.10">
    <property type="match status" value="1"/>
</dbReference>
<protein>
    <recommendedName>
        <fullName evidence="13">alpha-1,2-Mannosidase</fullName>
        <ecNumber evidence="13">3.2.1.-</ecNumber>
    </recommendedName>
</protein>
<dbReference type="GO" id="GO:0004571">
    <property type="term" value="F:mannosyl-oligosaccharide 1,2-alpha-mannosidase activity"/>
    <property type="evidence" value="ECO:0007669"/>
    <property type="project" value="UniProtKB-EC"/>
</dbReference>
<organism evidence="15 16">
    <name type="scientific">Lophium mytilinum</name>
    <dbReference type="NCBI Taxonomy" id="390894"/>
    <lineage>
        <taxon>Eukaryota</taxon>
        <taxon>Fungi</taxon>
        <taxon>Dikarya</taxon>
        <taxon>Ascomycota</taxon>
        <taxon>Pezizomycotina</taxon>
        <taxon>Dothideomycetes</taxon>
        <taxon>Pleosporomycetidae</taxon>
        <taxon>Mytilinidiales</taxon>
        <taxon>Mytilinidiaceae</taxon>
        <taxon>Lophium</taxon>
    </lineage>
</organism>
<dbReference type="GO" id="GO:0005975">
    <property type="term" value="P:carbohydrate metabolic process"/>
    <property type="evidence" value="ECO:0007669"/>
    <property type="project" value="InterPro"/>
</dbReference>
<evidence type="ECO:0000256" key="10">
    <source>
        <dbReference type="PIRSR" id="PIRSR601382-1"/>
    </source>
</evidence>
<keyword evidence="14" id="KW-1133">Transmembrane helix</keyword>
<comment type="catalytic activity">
    <reaction evidence="8">
        <text>N(4)-(alpha-D-Man-(1-&gt;2)-alpha-D-Man-(1-&gt;2)-alpha-D-Man-(1-&gt;3)-[alpha-D-Man-(1-&gt;3)-[alpha-D-Man-(1-&gt;2)-alpha-D-Man-(1-&gt;6)]-alpha-D-Man-(1-&gt;6)]-beta-D-Man-(1-&gt;4)-beta-D-GlcNAc-(1-&gt;4)-beta-D-GlcNAc)-L-asparaginyl-[protein] (N-glucan mannose isomer 8A1,2,3B1,3) + 3 H2O = N(4)-(alpha-D-Man-(1-&gt;3)-[alpha-D-Man-(1-&gt;3)-[alpha-D-Man-(1-&gt;6)]-alpha-D-Man-(1-&gt;6)]-beta-D-Man-(1-&gt;4)-beta-D-GlcNAc-(1-&gt;4)-beta-D-GlcNAc)-L-asparaginyl-[protein] (N-glucan mannose isomer 5A1,2) + 3 beta-D-mannose</text>
        <dbReference type="Rhea" id="RHEA:56028"/>
        <dbReference type="Rhea" id="RHEA-COMP:14358"/>
        <dbReference type="Rhea" id="RHEA-COMP:14367"/>
        <dbReference type="ChEBI" id="CHEBI:15377"/>
        <dbReference type="ChEBI" id="CHEBI:28563"/>
        <dbReference type="ChEBI" id="CHEBI:59087"/>
        <dbReference type="ChEBI" id="CHEBI:60628"/>
        <dbReference type="EC" id="3.2.1.113"/>
    </reaction>
</comment>
<evidence type="ECO:0000256" key="12">
    <source>
        <dbReference type="PIRSR" id="PIRSR601382-3"/>
    </source>
</evidence>
<dbReference type="PANTHER" id="PTHR11742:SF55">
    <property type="entry name" value="ENDOPLASMIC RETICULUM MANNOSYL-OLIGOSACCHARIDE 1,2-ALPHA-MANNOSIDASE"/>
    <property type="match status" value="1"/>
</dbReference>
<evidence type="ECO:0000256" key="5">
    <source>
        <dbReference type="ARBA" id="ARBA00022801"/>
    </source>
</evidence>
<keyword evidence="5 13" id="KW-0378">Hydrolase</keyword>
<comment type="pathway">
    <text evidence="2">Protein modification; protein glycosylation.</text>
</comment>
<evidence type="ECO:0000256" key="13">
    <source>
        <dbReference type="RuleBase" id="RU361193"/>
    </source>
</evidence>
<keyword evidence="16" id="KW-1185">Reference proteome</keyword>
<evidence type="ECO:0000256" key="1">
    <source>
        <dbReference type="ARBA" id="ARBA00001913"/>
    </source>
</evidence>
<evidence type="ECO:0000256" key="3">
    <source>
        <dbReference type="ARBA" id="ARBA00007658"/>
    </source>
</evidence>
<dbReference type="SUPFAM" id="SSF48225">
    <property type="entry name" value="Seven-hairpin glycosidases"/>
    <property type="match status" value="1"/>
</dbReference>
<dbReference type="GO" id="GO:0036503">
    <property type="term" value="P:ERAD pathway"/>
    <property type="evidence" value="ECO:0007669"/>
    <property type="project" value="UniProtKB-ARBA"/>
</dbReference>
<dbReference type="GO" id="GO:0005509">
    <property type="term" value="F:calcium ion binding"/>
    <property type="evidence" value="ECO:0007669"/>
    <property type="project" value="InterPro"/>
</dbReference>
<dbReference type="InterPro" id="IPR012341">
    <property type="entry name" value="6hp_glycosidase-like_sf"/>
</dbReference>